<dbReference type="Gene3D" id="3.30.1460.50">
    <property type="match status" value="1"/>
</dbReference>
<evidence type="ECO:0000256" key="1">
    <source>
        <dbReference type="ARBA" id="ARBA00005696"/>
    </source>
</evidence>
<evidence type="ECO:0000256" key="5">
    <source>
        <dbReference type="ARBA" id="ARBA00022927"/>
    </source>
</evidence>
<dbReference type="RefSeq" id="XP_007862326.1">
    <property type="nucleotide sequence ID" value="XM_007864135.1"/>
</dbReference>
<name>S7QIX3_GLOTA</name>
<dbReference type="GeneID" id="19308107"/>
<evidence type="ECO:0000256" key="3">
    <source>
        <dbReference type="ARBA" id="ARBA00022679"/>
    </source>
</evidence>
<reference evidence="8 9" key="1">
    <citation type="journal article" date="2012" name="Science">
        <title>The Paleozoic origin of enzymatic lignin decomposition reconstructed from 31 fungal genomes.</title>
        <authorList>
            <person name="Floudas D."/>
            <person name="Binder M."/>
            <person name="Riley R."/>
            <person name="Barry K."/>
            <person name="Blanchette R.A."/>
            <person name="Henrissat B."/>
            <person name="Martinez A.T."/>
            <person name="Otillar R."/>
            <person name="Spatafora J.W."/>
            <person name="Yadav J.S."/>
            <person name="Aerts A."/>
            <person name="Benoit I."/>
            <person name="Boyd A."/>
            <person name="Carlson A."/>
            <person name="Copeland A."/>
            <person name="Coutinho P.M."/>
            <person name="de Vries R.P."/>
            <person name="Ferreira P."/>
            <person name="Findley K."/>
            <person name="Foster B."/>
            <person name="Gaskell J."/>
            <person name="Glotzer D."/>
            <person name="Gorecki P."/>
            <person name="Heitman J."/>
            <person name="Hesse C."/>
            <person name="Hori C."/>
            <person name="Igarashi K."/>
            <person name="Jurgens J.A."/>
            <person name="Kallen N."/>
            <person name="Kersten P."/>
            <person name="Kohler A."/>
            <person name="Kuees U."/>
            <person name="Kumar T.K.A."/>
            <person name="Kuo A."/>
            <person name="LaButti K."/>
            <person name="Larrondo L.F."/>
            <person name="Lindquist E."/>
            <person name="Ling A."/>
            <person name="Lombard V."/>
            <person name="Lucas S."/>
            <person name="Lundell T."/>
            <person name="Martin R."/>
            <person name="McLaughlin D.J."/>
            <person name="Morgenstern I."/>
            <person name="Morin E."/>
            <person name="Murat C."/>
            <person name="Nagy L.G."/>
            <person name="Nolan M."/>
            <person name="Ohm R.A."/>
            <person name="Patyshakuliyeva A."/>
            <person name="Rokas A."/>
            <person name="Ruiz-Duenas F.J."/>
            <person name="Sabat G."/>
            <person name="Salamov A."/>
            <person name="Samejima M."/>
            <person name="Schmutz J."/>
            <person name="Slot J.C."/>
            <person name="St John F."/>
            <person name="Stenlid J."/>
            <person name="Sun H."/>
            <person name="Sun S."/>
            <person name="Syed K."/>
            <person name="Tsang A."/>
            <person name="Wiebenga A."/>
            <person name="Young D."/>
            <person name="Pisabarro A."/>
            <person name="Eastwood D.C."/>
            <person name="Martin F."/>
            <person name="Cullen D."/>
            <person name="Grigoriev I.V."/>
            <person name="Hibbett D.S."/>
        </authorList>
    </citation>
    <scope>NUCLEOTIDE SEQUENCE [LARGE SCALE GENOMIC DNA]</scope>
    <source>
        <strain evidence="8 9">ATCC 11539</strain>
    </source>
</reference>
<dbReference type="Pfam" id="PF03987">
    <property type="entry name" value="Autophagy_act_C"/>
    <property type="match status" value="1"/>
</dbReference>
<dbReference type="InterPro" id="IPR007135">
    <property type="entry name" value="Atg3/Atg10"/>
</dbReference>
<evidence type="ECO:0000313" key="9">
    <source>
        <dbReference type="Proteomes" id="UP000030669"/>
    </source>
</evidence>
<dbReference type="OrthoDB" id="4089664at2759"/>
<sequence length="144" mass="16090">MVEEADDAATIPHRSDGITSRQYIVYSPTFQVPVLYFTVHDSHGTPLCLGDLIQTSLFKPDSLPPSEITSFGLSPESSPFPMLSQGDHPTLGTPCWYLHPCETPKAVGEIMAEIQRPEWTQAEYLTQWLRTWFAVLSGVVDLRP</sequence>
<gene>
    <name evidence="8" type="ORF">GLOTRDRAFT_70600</name>
</gene>
<keyword evidence="9" id="KW-1185">Reference proteome</keyword>
<evidence type="ECO:0000313" key="8">
    <source>
        <dbReference type="EMBL" id="EPQ59293.1"/>
    </source>
</evidence>
<dbReference type="eggNOG" id="ENOG502SGF7">
    <property type="taxonomic scope" value="Eukaryota"/>
</dbReference>
<dbReference type="PANTHER" id="PTHR14957:SF1">
    <property type="entry name" value="UBIQUITIN-LIKE-CONJUGATING ENZYME ATG10"/>
    <property type="match status" value="1"/>
</dbReference>
<dbReference type="OMA" id="QGEHPTT"/>
<proteinExistence type="inferred from homology"/>
<evidence type="ECO:0000256" key="2">
    <source>
        <dbReference type="ARBA" id="ARBA00021099"/>
    </source>
</evidence>
<dbReference type="KEGG" id="gtr:GLOTRDRAFT_70600"/>
<dbReference type="GO" id="GO:0000045">
    <property type="term" value="P:autophagosome assembly"/>
    <property type="evidence" value="ECO:0007669"/>
    <property type="project" value="TreeGrafter"/>
</dbReference>
<dbReference type="GO" id="GO:0061651">
    <property type="term" value="F:Atg12 conjugating enzyme activity"/>
    <property type="evidence" value="ECO:0007669"/>
    <property type="project" value="TreeGrafter"/>
</dbReference>
<evidence type="ECO:0000256" key="6">
    <source>
        <dbReference type="ARBA" id="ARBA00023006"/>
    </source>
</evidence>
<keyword evidence="3" id="KW-0808">Transferase</keyword>
<keyword evidence="6" id="KW-0072">Autophagy</keyword>
<evidence type="ECO:0000256" key="4">
    <source>
        <dbReference type="ARBA" id="ARBA00022786"/>
    </source>
</evidence>
<evidence type="ECO:0000256" key="7">
    <source>
        <dbReference type="ARBA" id="ARBA00029833"/>
    </source>
</evidence>
<dbReference type="GO" id="GO:0000422">
    <property type="term" value="P:autophagy of mitochondrion"/>
    <property type="evidence" value="ECO:0007669"/>
    <property type="project" value="TreeGrafter"/>
</dbReference>
<dbReference type="GO" id="GO:0005829">
    <property type="term" value="C:cytosol"/>
    <property type="evidence" value="ECO:0007669"/>
    <property type="project" value="TreeGrafter"/>
</dbReference>
<keyword evidence="5" id="KW-0813">Transport</keyword>
<dbReference type="PANTHER" id="PTHR14957">
    <property type="entry name" value="UBIQUITIN-LIKE-CONJUGATING ENZYME ATG10"/>
    <property type="match status" value="1"/>
</dbReference>
<dbReference type="Proteomes" id="UP000030669">
    <property type="component" value="Unassembled WGS sequence"/>
</dbReference>
<dbReference type="EMBL" id="KB469297">
    <property type="protein sequence ID" value="EPQ59293.1"/>
    <property type="molecule type" value="Genomic_DNA"/>
</dbReference>
<accession>S7QIX3</accession>
<dbReference type="STRING" id="670483.S7QIX3"/>
<protein>
    <recommendedName>
        <fullName evidence="2">Ubiquitin-like-conjugating enzyme ATG10</fullName>
    </recommendedName>
    <alternativeName>
        <fullName evidence="7">Autophagy-related protein 10</fullName>
    </alternativeName>
</protein>
<comment type="similarity">
    <text evidence="1">Belongs to the ATG10 family.</text>
</comment>
<dbReference type="GO" id="GO:0032446">
    <property type="term" value="P:protein modification by small protein conjugation"/>
    <property type="evidence" value="ECO:0007669"/>
    <property type="project" value="TreeGrafter"/>
</dbReference>
<dbReference type="AlphaFoldDB" id="S7QIX3"/>
<dbReference type="GO" id="GO:0015031">
    <property type="term" value="P:protein transport"/>
    <property type="evidence" value="ECO:0007669"/>
    <property type="project" value="UniProtKB-KW"/>
</dbReference>
<keyword evidence="5" id="KW-0653">Protein transport</keyword>
<dbReference type="HOGENOM" id="CLU_072332_2_1_1"/>
<organism evidence="8 9">
    <name type="scientific">Gloeophyllum trabeum (strain ATCC 11539 / FP-39264 / Madison 617)</name>
    <name type="common">Brown rot fungus</name>
    <dbReference type="NCBI Taxonomy" id="670483"/>
    <lineage>
        <taxon>Eukaryota</taxon>
        <taxon>Fungi</taxon>
        <taxon>Dikarya</taxon>
        <taxon>Basidiomycota</taxon>
        <taxon>Agaricomycotina</taxon>
        <taxon>Agaricomycetes</taxon>
        <taxon>Gloeophyllales</taxon>
        <taxon>Gloeophyllaceae</taxon>
        <taxon>Gloeophyllum</taxon>
    </lineage>
</organism>
<keyword evidence="4" id="KW-0833">Ubl conjugation pathway</keyword>